<evidence type="ECO:0000256" key="1">
    <source>
        <dbReference type="SAM" id="Phobius"/>
    </source>
</evidence>
<dbReference type="Proteomes" id="UP001303946">
    <property type="component" value="Chromosome"/>
</dbReference>
<keyword evidence="3" id="KW-1185">Reference proteome</keyword>
<evidence type="ECO:0008006" key="4">
    <source>
        <dbReference type="Google" id="ProtNLM"/>
    </source>
</evidence>
<evidence type="ECO:0000313" key="2">
    <source>
        <dbReference type="EMBL" id="WOB07202.1"/>
    </source>
</evidence>
<accession>A0ABZ0CQF1</accession>
<feature type="transmembrane region" description="Helical" evidence="1">
    <location>
        <begin position="48"/>
        <end position="73"/>
    </location>
</feature>
<feature type="transmembrane region" description="Helical" evidence="1">
    <location>
        <begin position="12"/>
        <end position="36"/>
    </location>
</feature>
<reference evidence="2 3" key="1">
    <citation type="submission" date="2023-10" db="EMBL/GenBank/DDBJ databases">
        <title>Bacteria for the degradation of biodegradable plastic PBAT(Polybutylene adipate terephthalate).</title>
        <authorList>
            <person name="Weon H.-Y."/>
            <person name="Yeon J."/>
        </authorList>
    </citation>
    <scope>NUCLEOTIDE SEQUENCE [LARGE SCALE GENOMIC DNA]</scope>
    <source>
        <strain evidence="2 3">SBD 7-3</strain>
    </source>
</reference>
<keyword evidence="1" id="KW-0472">Membrane</keyword>
<evidence type="ECO:0000313" key="3">
    <source>
        <dbReference type="Proteomes" id="UP001303946"/>
    </source>
</evidence>
<name>A0ABZ0CQF1_9BURK</name>
<keyword evidence="1" id="KW-1133">Transmembrane helix</keyword>
<dbReference type="EMBL" id="CP136336">
    <property type="protein sequence ID" value="WOB07202.1"/>
    <property type="molecule type" value="Genomic_DNA"/>
</dbReference>
<keyword evidence="1" id="KW-0812">Transmembrane</keyword>
<gene>
    <name evidence="2" type="ORF">RXV79_20070</name>
</gene>
<proteinExistence type="predicted"/>
<dbReference type="RefSeq" id="WP_316699874.1">
    <property type="nucleotide sequence ID" value="NZ_CP136336.1"/>
</dbReference>
<protein>
    <recommendedName>
        <fullName evidence="4">DUF2892 domain-containing protein</fullName>
    </recommendedName>
</protein>
<organism evidence="2 3">
    <name type="scientific">Piscinibacter gummiphilus</name>
    <dbReference type="NCBI Taxonomy" id="946333"/>
    <lineage>
        <taxon>Bacteria</taxon>
        <taxon>Pseudomonadati</taxon>
        <taxon>Pseudomonadota</taxon>
        <taxon>Betaproteobacteria</taxon>
        <taxon>Burkholderiales</taxon>
        <taxon>Sphaerotilaceae</taxon>
        <taxon>Piscinibacter</taxon>
    </lineage>
</organism>
<sequence>MRPLFARSRDGLFASTTLTGHLLRGVVVFGLLWIAVSMQLDRPVASALAGIGALIVMRGCPMCWTIGLVETVAQRLRSRSSR</sequence>